<dbReference type="GO" id="GO:0005886">
    <property type="term" value="C:plasma membrane"/>
    <property type="evidence" value="ECO:0007669"/>
    <property type="project" value="UniProtKB-SubCell"/>
</dbReference>
<dbReference type="PANTHER" id="PTHR33452">
    <property type="entry name" value="OXIDOREDUCTASE CATD-RELATED"/>
    <property type="match status" value="1"/>
</dbReference>
<dbReference type="Pfam" id="PF07681">
    <property type="entry name" value="DoxX"/>
    <property type="match status" value="1"/>
</dbReference>
<organism evidence="7 8">
    <name type="scientific">Anaeromyxobacter diazotrophicus</name>
    <dbReference type="NCBI Taxonomy" id="2590199"/>
    <lineage>
        <taxon>Bacteria</taxon>
        <taxon>Pseudomonadati</taxon>
        <taxon>Myxococcota</taxon>
        <taxon>Myxococcia</taxon>
        <taxon>Myxococcales</taxon>
        <taxon>Cystobacterineae</taxon>
        <taxon>Anaeromyxobacteraceae</taxon>
        <taxon>Anaeromyxobacter</taxon>
    </lineage>
</organism>
<evidence type="ECO:0000256" key="5">
    <source>
        <dbReference type="ARBA" id="ARBA00022989"/>
    </source>
</evidence>
<name>A0A7I9VM59_9BACT</name>
<dbReference type="EMBL" id="BJTG01000005">
    <property type="protein sequence ID" value="GEJ57486.1"/>
    <property type="molecule type" value="Genomic_DNA"/>
</dbReference>
<evidence type="ECO:0000256" key="1">
    <source>
        <dbReference type="ARBA" id="ARBA00004651"/>
    </source>
</evidence>
<sequence>MAYAITWKHAAKDAALIPARVALGSTMLYHGASKLRGEGPDQTGQMFEGLGLKPGKALAVATGVAEVFAGAAAVLGIATRPAALAVLVTQGIAIAKVHAPKGFNVMKGGMEYNLALMAIAAALLLGGPGRISAHEALEHAVDGRGPRRLWRRARPTGLSRAVRLLK</sequence>
<dbReference type="AlphaFoldDB" id="A0A7I9VM59"/>
<comment type="subcellular location">
    <subcellularLocation>
        <location evidence="1">Cell membrane</location>
        <topology evidence="1">Multi-pass membrane protein</topology>
    </subcellularLocation>
</comment>
<protein>
    <recommendedName>
        <fullName evidence="9">DoxX family protein</fullName>
    </recommendedName>
</protein>
<reference evidence="8" key="1">
    <citation type="journal article" date="2020" name="Appl. Environ. Microbiol.">
        <title>Diazotrophic Anaeromyxobacter Isolates from Soils.</title>
        <authorList>
            <person name="Masuda Y."/>
            <person name="Yamanaka H."/>
            <person name="Xu Z.X."/>
            <person name="Shiratori Y."/>
            <person name="Aono T."/>
            <person name="Amachi S."/>
            <person name="Senoo K."/>
            <person name="Itoh H."/>
        </authorList>
    </citation>
    <scope>NUCLEOTIDE SEQUENCE [LARGE SCALE GENOMIC DNA]</scope>
    <source>
        <strain evidence="8">R267</strain>
    </source>
</reference>
<evidence type="ECO:0000256" key="6">
    <source>
        <dbReference type="ARBA" id="ARBA00023136"/>
    </source>
</evidence>
<proteinExistence type="inferred from homology"/>
<keyword evidence="6" id="KW-0472">Membrane</keyword>
<evidence type="ECO:0000313" key="7">
    <source>
        <dbReference type="EMBL" id="GEJ57486.1"/>
    </source>
</evidence>
<dbReference type="PANTHER" id="PTHR33452:SF1">
    <property type="entry name" value="INNER MEMBRANE PROTEIN YPHA-RELATED"/>
    <property type="match status" value="1"/>
</dbReference>
<keyword evidence="5" id="KW-1133">Transmembrane helix</keyword>
<dbReference type="InterPro" id="IPR032808">
    <property type="entry name" value="DoxX"/>
</dbReference>
<comment type="caution">
    <text evidence="7">The sequence shown here is derived from an EMBL/GenBank/DDBJ whole genome shotgun (WGS) entry which is preliminary data.</text>
</comment>
<dbReference type="Proteomes" id="UP000503640">
    <property type="component" value="Unassembled WGS sequence"/>
</dbReference>
<evidence type="ECO:0000256" key="4">
    <source>
        <dbReference type="ARBA" id="ARBA00022692"/>
    </source>
</evidence>
<dbReference type="RefSeq" id="WP_176065110.1">
    <property type="nucleotide sequence ID" value="NZ_BJTG01000005.1"/>
</dbReference>
<evidence type="ECO:0000313" key="8">
    <source>
        <dbReference type="Proteomes" id="UP000503640"/>
    </source>
</evidence>
<dbReference type="InterPro" id="IPR051907">
    <property type="entry name" value="DoxX-like_oxidoreductase"/>
</dbReference>
<keyword evidence="8" id="KW-1185">Reference proteome</keyword>
<comment type="similarity">
    <text evidence="2">Belongs to the DoxX family.</text>
</comment>
<evidence type="ECO:0008006" key="9">
    <source>
        <dbReference type="Google" id="ProtNLM"/>
    </source>
</evidence>
<keyword evidence="4" id="KW-0812">Transmembrane</keyword>
<gene>
    <name evidence="7" type="ORF">AMYX_22270</name>
</gene>
<keyword evidence="3" id="KW-1003">Cell membrane</keyword>
<evidence type="ECO:0000256" key="2">
    <source>
        <dbReference type="ARBA" id="ARBA00006679"/>
    </source>
</evidence>
<evidence type="ECO:0000256" key="3">
    <source>
        <dbReference type="ARBA" id="ARBA00022475"/>
    </source>
</evidence>
<accession>A0A7I9VM59</accession>